<feature type="domain" description="Ig-like" evidence="1">
    <location>
        <begin position="4"/>
        <end position="93"/>
    </location>
</feature>
<dbReference type="InterPro" id="IPR007110">
    <property type="entry name" value="Ig-like_dom"/>
</dbReference>
<dbReference type="InterPro" id="IPR036179">
    <property type="entry name" value="Ig-like_dom_sf"/>
</dbReference>
<dbReference type="Pfam" id="PF13927">
    <property type="entry name" value="Ig_3"/>
    <property type="match status" value="1"/>
</dbReference>
<dbReference type="InterPro" id="IPR013783">
    <property type="entry name" value="Ig-like_fold"/>
</dbReference>
<dbReference type="AlphaFoldDB" id="A0ABD0L9D1"/>
<keyword evidence="3" id="KW-1185">Reference proteome</keyword>
<reference evidence="2 3" key="1">
    <citation type="journal article" date="2023" name="Sci. Data">
        <title>Genome assembly of the Korean intertidal mud-creeper Batillaria attramentaria.</title>
        <authorList>
            <person name="Patra A.K."/>
            <person name="Ho P.T."/>
            <person name="Jun S."/>
            <person name="Lee S.J."/>
            <person name="Kim Y."/>
            <person name="Won Y.J."/>
        </authorList>
    </citation>
    <scope>NUCLEOTIDE SEQUENCE [LARGE SCALE GENOMIC DNA]</scope>
    <source>
        <strain evidence="2">Wonlab-2016</strain>
    </source>
</reference>
<accession>A0ABD0L9D1</accession>
<evidence type="ECO:0000313" key="3">
    <source>
        <dbReference type="Proteomes" id="UP001519460"/>
    </source>
</evidence>
<name>A0ABD0L9D1_9CAEN</name>
<comment type="caution">
    <text evidence="2">The sequence shown here is derived from an EMBL/GenBank/DDBJ whole genome shotgun (WGS) entry which is preliminary data.</text>
</comment>
<dbReference type="SMART" id="SM00409">
    <property type="entry name" value="IG"/>
    <property type="match status" value="1"/>
</dbReference>
<sequence>MLLPGIQITGQNAVLEGQTISLQCDATGDDLDWFKDGQRLDWWIREAAGISIRMIPSTDTISSILQVESARARDAGIYVCRSSSLEITSVRVSVWHGPVQSEQHSCGRAWMCMQPLQSTLQLIGSADFATLADSIDDVCRAVELLGTCIGNWMSSTPECTPSDGQVLRNLIDNNTAQLCQNDSL</sequence>
<proteinExistence type="predicted"/>
<evidence type="ECO:0000313" key="2">
    <source>
        <dbReference type="EMBL" id="KAK7496009.1"/>
    </source>
</evidence>
<dbReference type="InterPro" id="IPR003599">
    <property type="entry name" value="Ig_sub"/>
</dbReference>
<dbReference type="SUPFAM" id="SSF48726">
    <property type="entry name" value="Immunoglobulin"/>
    <property type="match status" value="1"/>
</dbReference>
<dbReference type="PROSITE" id="PS50835">
    <property type="entry name" value="IG_LIKE"/>
    <property type="match status" value="1"/>
</dbReference>
<protein>
    <recommendedName>
        <fullName evidence="1">Ig-like domain-containing protein</fullName>
    </recommendedName>
</protein>
<evidence type="ECO:0000259" key="1">
    <source>
        <dbReference type="PROSITE" id="PS50835"/>
    </source>
</evidence>
<dbReference type="Proteomes" id="UP001519460">
    <property type="component" value="Unassembled WGS sequence"/>
</dbReference>
<dbReference type="Gene3D" id="2.60.40.10">
    <property type="entry name" value="Immunoglobulins"/>
    <property type="match status" value="1"/>
</dbReference>
<dbReference type="SMART" id="SM00408">
    <property type="entry name" value="IGc2"/>
    <property type="match status" value="1"/>
</dbReference>
<dbReference type="InterPro" id="IPR003598">
    <property type="entry name" value="Ig_sub2"/>
</dbReference>
<organism evidence="2 3">
    <name type="scientific">Batillaria attramentaria</name>
    <dbReference type="NCBI Taxonomy" id="370345"/>
    <lineage>
        <taxon>Eukaryota</taxon>
        <taxon>Metazoa</taxon>
        <taxon>Spiralia</taxon>
        <taxon>Lophotrochozoa</taxon>
        <taxon>Mollusca</taxon>
        <taxon>Gastropoda</taxon>
        <taxon>Caenogastropoda</taxon>
        <taxon>Sorbeoconcha</taxon>
        <taxon>Cerithioidea</taxon>
        <taxon>Batillariidae</taxon>
        <taxon>Batillaria</taxon>
    </lineage>
</organism>
<dbReference type="EMBL" id="JACVVK020000070">
    <property type="protein sequence ID" value="KAK7496009.1"/>
    <property type="molecule type" value="Genomic_DNA"/>
</dbReference>
<gene>
    <name evidence="2" type="ORF">BaRGS_00012710</name>
</gene>